<sequence length="202" mass="21900">MSIEWTDTTSTAAAALSAVAAGGAWWAARRSASAAKALTRIEEARWKADRTPQFDLKLIETGNGQALLQLHLTGPDSLEHLDSITIKVGNDDRNLADITPAPGVTRADLDNFVWGPYKFTHGANGTDEHGRGPAPFPLAVGTGSRFAMQRTYPGPWMEGKTQGMWQGEYVGKPIRLALTCRHGAMEWVLARQLENPLFESGA</sequence>
<proteinExistence type="predicted"/>
<reference evidence="1 2" key="1">
    <citation type="journal article" date="2016" name="Front. Microbiol.">
        <title>Comparative Genomics Analysis of Streptomyces Species Reveals Their Adaptation to the Marine Environment and Their Diversity at the Genomic Level.</title>
        <authorList>
            <person name="Tian X."/>
            <person name="Zhang Z."/>
            <person name="Yang T."/>
            <person name="Chen M."/>
            <person name="Li J."/>
            <person name="Chen F."/>
            <person name="Yang J."/>
            <person name="Li W."/>
            <person name="Zhang B."/>
            <person name="Zhang Z."/>
            <person name="Wu J."/>
            <person name="Zhang C."/>
            <person name="Long L."/>
            <person name="Xiao J."/>
        </authorList>
    </citation>
    <scope>NUCLEOTIDE SEQUENCE [LARGE SCALE GENOMIC DNA]</scope>
    <source>
        <strain evidence="1 2">SCSIO M10372</strain>
    </source>
</reference>
<gene>
    <name evidence="1" type="ORF">AN221_32195</name>
</gene>
<dbReference type="PATRIC" id="fig|518642.7.peg.2620"/>
<keyword evidence="2" id="KW-1185">Reference proteome</keyword>
<evidence type="ECO:0000313" key="1">
    <source>
        <dbReference type="EMBL" id="OEV16276.1"/>
    </source>
</evidence>
<comment type="caution">
    <text evidence="1">The sequence shown here is derived from an EMBL/GenBank/DDBJ whole genome shotgun (WGS) entry which is preliminary data.</text>
</comment>
<protein>
    <submittedName>
        <fullName evidence="1">Uncharacterized protein</fullName>
    </submittedName>
</protein>
<name>A0A1E7LJC6_9ACTN</name>
<dbReference type="RefSeq" id="WP_070203818.1">
    <property type="nucleotide sequence ID" value="NZ_LJGZ01000103.1"/>
</dbReference>
<dbReference type="EMBL" id="LJGZ01000103">
    <property type="protein sequence ID" value="OEV16276.1"/>
    <property type="molecule type" value="Genomic_DNA"/>
</dbReference>
<dbReference type="Proteomes" id="UP000175971">
    <property type="component" value="Unassembled WGS sequence"/>
</dbReference>
<organism evidence="1 2">
    <name type="scientific">Streptomyces nanshensis</name>
    <dbReference type="NCBI Taxonomy" id="518642"/>
    <lineage>
        <taxon>Bacteria</taxon>
        <taxon>Bacillati</taxon>
        <taxon>Actinomycetota</taxon>
        <taxon>Actinomycetes</taxon>
        <taxon>Kitasatosporales</taxon>
        <taxon>Streptomycetaceae</taxon>
        <taxon>Streptomyces</taxon>
    </lineage>
</organism>
<accession>A0A1E7LJC6</accession>
<dbReference type="OrthoDB" id="3436922at2"/>
<dbReference type="AlphaFoldDB" id="A0A1E7LJC6"/>
<evidence type="ECO:0000313" key="2">
    <source>
        <dbReference type="Proteomes" id="UP000175971"/>
    </source>
</evidence>